<evidence type="ECO:0000259" key="7">
    <source>
        <dbReference type="Pfam" id="PF08281"/>
    </source>
</evidence>
<dbReference type="InterPro" id="IPR013249">
    <property type="entry name" value="RNA_pol_sigma70_r4_t2"/>
</dbReference>
<protein>
    <submittedName>
        <fullName evidence="8">RNA polymerase sigma-70 factor (Sigma-E family)</fullName>
    </submittedName>
</protein>
<dbReference type="SUPFAM" id="SSF88659">
    <property type="entry name" value="Sigma3 and sigma4 domains of RNA polymerase sigma factors"/>
    <property type="match status" value="1"/>
</dbReference>
<gene>
    <name evidence="8" type="ORF">EDD35_6013</name>
</gene>
<dbReference type="CDD" id="cd06171">
    <property type="entry name" value="Sigma70_r4"/>
    <property type="match status" value="1"/>
</dbReference>
<evidence type="ECO:0000256" key="5">
    <source>
        <dbReference type="ARBA" id="ARBA00023163"/>
    </source>
</evidence>
<keyword evidence="2" id="KW-0805">Transcription regulation</keyword>
<evidence type="ECO:0000256" key="2">
    <source>
        <dbReference type="ARBA" id="ARBA00023015"/>
    </source>
</evidence>
<dbReference type="SUPFAM" id="SSF88946">
    <property type="entry name" value="Sigma2 domain of RNA polymerase sigma factors"/>
    <property type="match status" value="1"/>
</dbReference>
<comment type="caution">
    <text evidence="8">The sequence shown here is derived from an EMBL/GenBank/DDBJ whole genome shotgun (WGS) entry which is preliminary data.</text>
</comment>
<proteinExistence type="inferred from homology"/>
<dbReference type="InterPro" id="IPR014284">
    <property type="entry name" value="RNA_pol_sigma-70_dom"/>
</dbReference>
<dbReference type="GeneID" id="301847284"/>
<evidence type="ECO:0000313" key="8">
    <source>
        <dbReference type="EMBL" id="ROS43593.1"/>
    </source>
</evidence>
<evidence type="ECO:0000256" key="3">
    <source>
        <dbReference type="ARBA" id="ARBA00023082"/>
    </source>
</evidence>
<evidence type="ECO:0000256" key="1">
    <source>
        <dbReference type="ARBA" id="ARBA00010641"/>
    </source>
</evidence>
<dbReference type="Proteomes" id="UP000274843">
    <property type="component" value="Unassembled WGS sequence"/>
</dbReference>
<dbReference type="InterPro" id="IPR013325">
    <property type="entry name" value="RNA_pol_sigma_r2"/>
</dbReference>
<evidence type="ECO:0000313" key="9">
    <source>
        <dbReference type="Proteomes" id="UP000274843"/>
    </source>
</evidence>
<dbReference type="AlphaFoldDB" id="A0A3N2H3V1"/>
<keyword evidence="5" id="KW-0804">Transcription</keyword>
<dbReference type="Gene3D" id="1.10.1740.10">
    <property type="match status" value="1"/>
</dbReference>
<dbReference type="InterPro" id="IPR007627">
    <property type="entry name" value="RNA_pol_sigma70_r2"/>
</dbReference>
<accession>A0A3N2H3V1</accession>
<dbReference type="EMBL" id="RKHY01000001">
    <property type="protein sequence ID" value="ROS43593.1"/>
    <property type="molecule type" value="Genomic_DNA"/>
</dbReference>
<dbReference type="PANTHER" id="PTHR43133:SF50">
    <property type="entry name" value="ECF RNA POLYMERASE SIGMA FACTOR SIGM"/>
    <property type="match status" value="1"/>
</dbReference>
<feature type="domain" description="RNA polymerase sigma factor 70 region 4 type 2" evidence="7">
    <location>
        <begin position="103"/>
        <end position="155"/>
    </location>
</feature>
<sequence>MRDRFDDFVAQRLDRLLRYATALTCDPHLAQDIVQETLLRAQHRWARIAGLQAPESYVRKMITNEFLSWRRRKASRNVTAAHSTLDAIGTPTADPAQHYAERDAMRARIAALPRKQRAAIVLRFYEDCTDAEIAEALGCSAGTVRSHISRALSTLRAAEGGRRRGLPVTEALS</sequence>
<dbReference type="Pfam" id="PF08281">
    <property type="entry name" value="Sigma70_r4_2"/>
    <property type="match status" value="1"/>
</dbReference>
<dbReference type="InterPro" id="IPR036388">
    <property type="entry name" value="WH-like_DNA-bd_sf"/>
</dbReference>
<dbReference type="Gene3D" id="1.10.10.10">
    <property type="entry name" value="Winged helix-like DNA-binding domain superfamily/Winged helix DNA-binding domain"/>
    <property type="match status" value="1"/>
</dbReference>
<dbReference type="PANTHER" id="PTHR43133">
    <property type="entry name" value="RNA POLYMERASE ECF-TYPE SIGMA FACTO"/>
    <property type="match status" value="1"/>
</dbReference>
<organism evidence="8 9">
    <name type="scientific">Amycolatopsis thermoflava</name>
    <dbReference type="NCBI Taxonomy" id="84480"/>
    <lineage>
        <taxon>Bacteria</taxon>
        <taxon>Bacillati</taxon>
        <taxon>Actinomycetota</taxon>
        <taxon>Actinomycetes</taxon>
        <taxon>Pseudonocardiales</taxon>
        <taxon>Pseudonocardiaceae</taxon>
        <taxon>Amycolatopsis</taxon>
        <taxon>Amycolatopsis methanolica group</taxon>
    </lineage>
</organism>
<dbReference type="InterPro" id="IPR013324">
    <property type="entry name" value="RNA_pol_sigma_r3/r4-like"/>
</dbReference>
<dbReference type="NCBIfam" id="TIGR02937">
    <property type="entry name" value="sigma70-ECF"/>
    <property type="match status" value="1"/>
</dbReference>
<reference evidence="8 9" key="1">
    <citation type="submission" date="2018-11" db="EMBL/GenBank/DDBJ databases">
        <title>Sequencing the genomes of 1000 actinobacteria strains.</title>
        <authorList>
            <person name="Klenk H.-P."/>
        </authorList>
    </citation>
    <scope>NUCLEOTIDE SEQUENCE [LARGE SCALE GENOMIC DNA]</scope>
    <source>
        <strain evidence="8 9">DSM 44348</strain>
    </source>
</reference>
<keyword evidence="4" id="KW-0238">DNA-binding</keyword>
<keyword evidence="3" id="KW-0731">Sigma factor</keyword>
<dbReference type="InterPro" id="IPR039425">
    <property type="entry name" value="RNA_pol_sigma-70-like"/>
</dbReference>
<dbReference type="NCBIfam" id="TIGR02983">
    <property type="entry name" value="SigE-fam_strep"/>
    <property type="match status" value="1"/>
</dbReference>
<comment type="similarity">
    <text evidence="1">Belongs to the sigma-70 factor family. ECF subfamily.</text>
</comment>
<evidence type="ECO:0000259" key="6">
    <source>
        <dbReference type="Pfam" id="PF04542"/>
    </source>
</evidence>
<evidence type="ECO:0000256" key="4">
    <source>
        <dbReference type="ARBA" id="ARBA00023125"/>
    </source>
</evidence>
<feature type="domain" description="RNA polymerase sigma-70 region 2" evidence="6">
    <location>
        <begin position="9"/>
        <end position="74"/>
    </location>
</feature>
<dbReference type="InterPro" id="IPR014325">
    <property type="entry name" value="RNA_pol_sigma-E_actinobac"/>
</dbReference>
<dbReference type="GO" id="GO:0016987">
    <property type="term" value="F:sigma factor activity"/>
    <property type="evidence" value="ECO:0007669"/>
    <property type="project" value="UniProtKB-KW"/>
</dbReference>
<dbReference type="Pfam" id="PF04542">
    <property type="entry name" value="Sigma70_r2"/>
    <property type="match status" value="1"/>
</dbReference>
<dbReference type="RefSeq" id="WP_123685802.1">
    <property type="nucleotide sequence ID" value="NZ_RKHY01000001.1"/>
</dbReference>
<name>A0A3N2H3V1_9PSEU</name>
<keyword evidence="9" id="KW-1185">Reference proteome</keyword>
<dbReference type="GO" id="GO:0003677">
    <property type="term" value="F:DNA binding"/>
    <property type="evidence" value="ECO:0007669"/>
    <property type="project" value="UniProtKB-KW"/>
</dbReference>
<dbReference type="GO" id="GO:0006352">
    <property type="term" value="P:DNA-templated transcription initiation"/>
    <property type="evidence" value="ECO:0007669"/>
    <property type="project" value="InterPro"/>
</dbReference>